<dbReference type="EMBL" id="KV011879">
    <property type="protein sequence ID" value="KZV25389.1"/>
    <property type="molecule type" value="Genomic_DNA"/>
</dbReference>
<proteinExistence type="predicted"/>
<keyword evidence="2" id="KW-1185">Reference proteome</keyword>
<evidence type="ECO:0000313" key="1">
    <source>
        <dbReference type="EMBL" id="KZV25389.1"/>
    </source>
</evidence>
<reference evidence="1 2" key="1">
    <citation type="journal article" date="2015" name="Proc. Natl. Acad. Sci. U.S.A.">
        <title>The resurrection genome of Boea hygrometrica: A blueprint for survival of dehydration.</title>
        <authorList>
            <person name="Xiao L."/>
            <person name="Yang G."/>
            <person name="Zhang L."/>
            <person name="Yang X."/>
            <person name="Zhao S."/>
            <person name="Ji Z."/>
            <person name="Zhou Q."/>
            <person name="Hu M."/>
            <person name="Wang Y."/>
            <person name="Chen M."/>
            <person name="Xu Y."/>
            <person name="Jin H."/>
            <person name="Xiao X."/>
            <person name="Hu G."/>
            <person name="Bao F."/>
            <person name="Hu Y."/>
            <person name="Wan P."/>
            <person name="Li L."/>
            <person name="Deng X."/>
            <person name="Kuang T."/>
            <person name="Xiang C."/>
            <person name="Zhu J.K."/>
            <person name="Oliver M.J."/>
            <person name="He Y."/>
        </authorList>
    </citation>
    <scope>NUCLEOTIDE SEQUENCE [LARGE SCALE GENOMIC DNA]</scope>
    <source>
        <strain evidence="2">cv. XS01</strain>
    </source>
</reference>
<dbReference type="AlphaFoldDB" id="A0A2Z7B139"/>
<gene>
    <name evidence="1" type="ORF">F511_07273</name>
</gene>
<dbReference type="Proteomes" id="UP000250235">
    <property type="component" value="Unassembled WGS sequence"/>
</dbReference>
<organism evidence="1 2">
    <name type="scientific">Dorcoceras hygrometricum</name>
    <dbReference type="NCBI Taxonomy" id="472368"/>
    <lineage>
        <taxon>Eukaryota</taxon>
        <taxon>Viridiplantae</taxon>
        <taxon>Streptophyta</taxon>
        <taxon>Embryophyta</taxon>
        <taxon>Tracheophyta</taxon>
        <taxon>Spermatophyta</taxon>
        <taxon>Magnoliopsida</taxon>
        <taxon>eudicotyledons</taxon>
        <taxon>Gunneridae</taxon>
        <taxon>Pentapetalae</taxon>
        <taxon>asterids</taxon>
        <taxon>lamiids</taxon>
        <taxon>Lamiales</taxon>
        <taxon>Gesneriaceae</taxon>
        <taxon>Didymocarpoideae</taxon>
        <taxon>Trichosporeae</taxon>
        <taxon>Loxocarpinae</taxon>
        <taxon>Dorcoceras</taxon>
    </lineage>
</organism>
<protein>
    <submittedName>
        <fullName evidence="1">Metal transporter Nramp3-like</fullName>
    </submittedName>
</protein>
<evidence type="ECO:0000313" key="2">
    <source>
        <dbReference type="Proteomes" id="UP000250235"/>
    </source>
</evidence>
<name>A0A2Z7B139_9LAMI</name>
<sequence length="111" mass="12756">MILTVQKLFHHVSHTLFKLHLDPKYATSEDLYIRDPLQVATRKEIKHCHHVSQVLSSKQHLSVQISVSCQTPFALIFAFVIWVYEIFRLSGLLCVTNGLDPLEEKNLGTDQ</sequence>
<accession>A0A2Z7B139</accession>